<feature type="region of interest" description="Disordered" evidence="1">
    <location>
        <begin position="1"/>
        <end position="61"/>
    </location>
</feature>
<dbReference type="EMBL" id="GL883142">
    <property type="protein sequence ID" value="EGG00884.1"/>
    <property type="molecule type" value="Genomic_DNA"/>
</dbReference>
<reference evidence="3" key="1">
    <citation type="journal article" date="2011" name="Proc. Natl. Acad. Sci. U.S.A.">
        <title>Obligate biotrophy features unraveled by the genomic analysis of rust fungi.</title>
        <authorList>
            <person name="Duplessis S."/>
            <person name="Cuomo C.A."/>
            <person name="Lin Y.-C."/>
            <person name="Aerts A."/>
            <person name="Tisserant E."/>
            <person name="Veneault-Fourrey C."/>
            <person name="Joly D.L."/>
            <person name="Hacquard S."/>
            <person name="Amselem J."/>
            <person name="Cantarel B.L."/>
            <person name="Chiu R."/>
            <person name="Coutinho P.M."/>
            <person name="Feau N."/>
            <person name="Field M."/>
            <person name="Frey P."/>
            <person name="Gelhaye E."/>
            <person name="Goldberg J."/>
            <person name="Grabherr M.G."/>
            <person name="Kodira C.D."/>
            <person name="Kohler A."/>
            <person name="Kuees U."/>
            <person name="Lindquist E.A."/>
            <person name="Lucas S.M."/>
            <person name="Mago R."/>
            <person name="Mauceli E."/>
            <person name="Morin E."/>
            <person name="Murat C."/>
            <person name="Pangilinan J.L."/>
            <person name="Park R."/>
            <person name="Pearson M."/>
            <person name="Quesneville H."/>
            <person name="Rouhier N."/>
            <person name="Sakthikumar S."/>
            <person name="Salamov A.A."/>
            <person name="Schmutz J."/>
            <person name="Selles B."/>
            <person name="Shapiro H."/>
            <person name="Tanguay P."/>
            <person name="Tuskan G.A."/>
            <person name="Henrissat B."/>
            <person name="Van de Peer Y."/>
            <person name="Rouze P."/>
            <person name="Ellis J.G."/>
            <person name="Dodds P.N."/>
            <person name="Schein J.E."/>
            <person name="Zhong S."/>
            <person name="Hamelin R.C."/>
            <person name="Grigoriev I.V."/>
            <person name="Szabo L.J."/>
            <person name="Martin F."/>
        </authorList>
    </citation>
    <scope>NUCLEOTIDE SEQUENCE [LARGE SCALE GENOMIC DNA]</scope>
    <source>
        <strain evidence="3">98AG31 / pathotype 3-4-7</strain>
    </source>
</reference>
<dbReference type="Proteomes" id="UP000001072">
    <property type="component" value="Unassembled WGS sequence"/>
</dbReference>
<dbReference type="AlphaFoldDB" id="F4S2Y5"/>
<keyword evidence="3" id="KW-1185">Reference proteome</keyword>
<feature type="compositionally biased region" description="Polar residues" evidence="1">
    <location>
        <begin position="1"/>
        <end position="13"/>
    </location>
</feature>
<proteinExistence type="predicted"/>
<organism evidence="3">
    <name type="scientific">Melampsora larici-populina (strain 98AG31 / pathotype 3-4-7)</name>
    <name type="common">Poplar leaf rust fungus</name>
    <dbReference type="NCBI Taxonomy" id="747676"/>
    <lineage>
        <taxon>Eukaryota</taxon>
        <taxon>Fungi</taxon>
        <taxon>Dikarya</taxon>
        <taxon>Basidiomycota</taxon>
        <taxon>Pucciniomycotina</taxon>
        <taxon>Pucciniomycetes</taxon>
        <taxon>Pucciniales</taxon>
        <taxon>Melampsoraceae</taxon>
        <taxon>Melampsora</taxon>
    </lineage>
</organism>
<dbReference type="GeneID" id="18936389"/>
<evidence type="ECO:0000313" key="3">
    <source>
        <dbReference type="Proteomes" id="UP000001072"/>
    </source>
</evidence>
<feature type="compositionally biased region" description="Basic and acidic residues" evidence="1">
    <location>
        <begin position="52"/>
        <end position="61"/>
    </location>
</feature>
<evidence type="ECO:0000313" key="2">
    <source>
        <dbReference type="EMBL" id="EGG00884.1"/>
    </source>
</evidence>
<name>F4S2Y5_MELLP</name>
<feature type="compositionally biased region" description="Basic and acidic residues" evidence="1">
    <location>
        <begin position="125"/>
        <end position="142"/>
    </location>
</feature>
<evidence type="ECO:0000256" key="1">
    <source>
        <dbReference type="SAM" id="MobiDB-lite"/>
    </source>
</evidence>
<dbReference type="RefSeq" id="XP_007415732.1">
    <property type="nucleotide sequence ID" value="XM_007415670.1"/>
</dbReference>
<dbReference type="HOGENOM" id="CLU_044497_0_0_1"/>
<dbReference type="KEGG" id="mlr:MELLADRAFT_92833"/>
<dbReference type="InParanoid" id="F4S2Y5"/>
<feature type="compositionally biased region" description="Acidic residues" evidence="1">
    <location>
        <begin position="40"/>
        <end position="51"/>
    </location>
</feature>
<feature type="region of interest" description="Disordered" evidence="1">
    <location>
        <begin position="116"/>
        <end position="142"/>
    </location>
</feature>
<protein>
    <submittedName>
        <fullName evidence="2">Uncharacterized protein</fullName>
    </submittedName>
</protein>
<accession>F4S2Y5</accession>
<sequence length="500" mass="56980">MSSQQTCTQNTPNAGGAGKKRRREGDMEERQEEDNRFDEVQDLSDEEDSDGELTHGEVLDQKRKQTAKLKVLTRIRHRNEGIGKLAGNHPVPKAATPLARAIHEFVRMLMGIPRKSRGSSALEDAGEKKMPDPPSELEHQAWESRRQRREIFIREAQDHAMTKYLSKKPPGFKPNQKQRRVVEKDAAEMASLKRPMQPVIFTSRILTGIRTRYAHHWVTSCEASLAMAGFPRCTFDWESSYDSPWNSVTATIILAHWVKAYEANGAREFGILVTDNTPANREEVLRRWCGNKAPKFQDQTRKVALTKTPEGRKILEDNISIAKGISSKKQNMNKIYDARLYMAVKLFGADSPEFKMLSHPEVHSEDELVTTNCGSRQKLRLEWRSQELDTLIGLLDTAYWKRKTIPKERRLAKQLVERGTYSPTPNKDRFPPKGFQQLLVSPSWYDQQEGLVLSELELNENHPVDIHSAVEDAKITFKSLSALAAEQQNEPSGSHTMNTQ</sequence>
<gene>
    <name evidence="2" type="ORF">MELLADRAFT_92833</name>
</gene>
<dbReference type="VEuPathDB" id="FungiDB:MELLADRAFT_92833"/>